<protein>
    <submittedName>
        <fullName evidence="2">Uncharacterized protein</fullName>
    </submittedName>
</protein>
<evidence type="ECO:0000313" key="3">
    <source>
        <dbReference type="Proteomes" id="UP000193067"/>
    </source>
</evidence>
<feature type="chain" id="PRO_5012192373" evidence="1">
    <location>
        <begin position="23"/>
        <end position="191"/>
    </location>
</feature>
<feature type="signal peptide" evidence="1">
    <location>
        <begin position="1"/>
        <end position="22"/>
    </location>
</feature>
<evidence type="ECO:0000256" key="1">
    <source>
        <dbReference type="SAM" id="SignalP"/>
    </source>
</evidence>
<name>A0A1Y2IG53_TRAC3</name>
<evidence type="ECO:0000313" key="2">
    <source>
        <dbReference type="EMBL" id="OSD00166.1"/>
    </source>
</evidence>
<gene>
    <name evidence="2" type="ORF">PYCCODRAFT_719995</name>
</gene>
<proteinExistence type="predicted"/>
<organism evidence="2 3">
    <name type="scientific">Trametes coccinea (strain BRFM310)</name>
    <name type="common">Pycnoporus coccineus</name>
    <dbReference type="NCBI Taxonomy" id="1353009"/>
    <lineage>
        <taxon>Eukaryota</taxon>
        <taxon>Fungi</taxon>
        <taxon>Dikarya</taxon>
        <taxon>Basidiomycota</taxon>
        <taxon>Agaricomycotina</taxon>
        <taxon>Agaricomycetes</taxon>
        <taxon>Polyporales</taxon>
        <taxon>Polyporaceae</taxon>
        <taxon>Trametes</taxon>
    </lineage>
</organism>
<sequence length="191" mass="20574">MGKNGSAKILLWLAPLQTDCSGNLLLRAVCIGGASWPESRTAYPSLGGRHNVAGARVRLRRGGRMRTPVAGIDAHMSEYTALLPASALGGSSARCCTPEPAVPEGIDLLLTCTVHFVLSQAPAAVRTITNICGLLRRALRPPSSSPWARWIRFACLLSAFSPALWQRAGTYHHCTRNWSIPSPPSHTLFHN</sequence>
<dbReference type="AlphaFoldDB" id="A0A1Y2IG53"/>
<keyword evidence="3" id="KW-1185">Reference proteome</keyword>
<accession>A0A1Y2IG53</accession>
<keyword evidence="1" id="KW-0732">Signal</keyword>
<dbReference type="EMBL" id="KZ084121">
    <property type="protein sequence ID" value="OSD00166.1"/>
    <property type="molecule type" value="Genomic_DNA"/>
</dbReference>
<reference evidence="2 3" key="1">
    <citation type="journal article" date="2015" name="Biotechnol. Biofuels">
        <title>Enhanced degradation of softwood versus hardwood by the white-rot fungus Pycnoporus coccineus.</title>
        <authorList>
            <person name="Couturier M."/>
            <person name="Navarro D."/>
            <person name="Chevret D."/>
            <person name="Henrissat B."/>
            <person name="Piumi F."/>
            <person name="Ruiz-Duenas F.J."/>
            <person name="Martinez A.T."/>
            <person name="Grigoriev I.V."/>
            <person name="Riley R."/>
            <person name="Lipzen A."/>
            <person name="Berrin J.G."/>
            <person name="Master E.R."/>
            <person name="Rosso M.N."/>
        </authorList>
    </citation>
    <scope>NUCLEOTIDE SEQUENCE [LARGE SCALE GENOMIC DNA]</scope>
    <source>
        <strain evidence="2 3">BRFM310</strain>
    </source>
</reference>
<dbReference type="Proteomes" id="UP000193067">
    <property type="component" value="Unassembled WGS sequence"/>
</dbReference>